<sequence>MAKKKGPPQPRKKSPEELKEEAFRAKCEEAAKAKAVSNSAAAPPSASTAGVKIVRPASTPNLVAGQLSSALKKSGSAAELAAKAPPAISPAEEAELLEQVNSASEPAQLSKALGCPSDKVRRAAANALKAMAGGWAERERASAAARMLEQALAADTASAERASGAMGAAAVAAVDGPRALSALGVWEALETATREKKQPQRREGAAAVVGALAMCLGRGFEPNLVRAVPMLLSMLDDGSQAVRDGAVAAAAACLRCGSRHSASRALPQIAEAIRGSKWTCKAGALQLLSAAAEAAPSATYAQFPAFMPAVRDALAETHPKVKAQAEATLADLCKIVEYPEVVTMIDAVQAALVSPVAQMADCLDVMMDITFVNAVDAPPLELVVPILGRALKDRKAELRKKAAKTCGNMCTLVLHPRVLVPHVPILLPGIKAGLVESQPEVREVCARALTGMVQGMGGPPVYELLPVVEKLQATMTDADSAEERDRAHQALEALAEDEIRKCTDAIRAETEESLSAQKDTVAELHKALAGAIPEGAPAEAVAHARAVAEAAYEEAEGRPDGKGSLHAAEAVAEAFGFLREYVGAEPAAAAAEAAAEVIRRATESAGGAEPPSGDERIVDLRNIILAYPGRVLLQRSHLHMDRGHCYGLVGQNGVGKTTIMTRIAQKDIHNFPTHLKCVYVQHEVHRGINDGETVHSFMKTQVPNETDDDISEALRSVGFSEKMIHGPVVDLSGGWRMKLAIARAMLQRADILLLDEPTNHLDAASVAWLAGYIRSLKNTTVMIVSHDADFMEQVVTDVIHIHDLRLTYYTDGFGNFRRRNPTLFPEDGAAAGGADQGPATEQGTDEGGKLTAADETAAPADGSAADSEANPPQAEETPSPEGGKPYGTYDFTSQPFKFPDPGKLDGIRTKRKPVLTMTGVSFRYPGAEKDTLRDINVKLTLMSRVALVGANGAGKTTLLRLLVEDLPTNPGVGEVWKHHNLRLSYVAQHSMHHLESNINNTPVGYIQDRFGFGKDKEVESKVTMKLTDEEKAIMAQRGEISEVLGRRKLGKMIEYEVLRTGRKPEDSQWFNMNDLKLQKPYVMKLVKAYDEKMAAMASGADQRPLTGAEIKKHLQDFGINEVLATGKIKNLSGGQKSRLVMAAAMWSKPHLLALDEPTNYIDRETLAALAESLKTFNGGVFLISHNAAFVEEVCDEQWVVADGTCRPPEKIAGKGSSK</sequence>
<evidence type="ECO:0000256" key="5">
    <source>
        <dbReference type="ARBA" id="ARBA00022741"/>
    </source>
</evidence>
<feature type="region of interest" description="Disordered" evidence="9">
    <location>
        <begin position="1"/>
        <end position="22"/>
    </location>
</feature>
<feature type="domain" description="ABC transporter" evidence="10">
    <location>
        <begin position="915"/>
        <end position="1218"/>
    </location>
</feature>
<dbReference type="Pfam" id="PF00005">
    <property type="entry name" value="ABC_tran"/>
    <property type="match status" value="2"/>
</dbReference>
<dbReference type="GO" id="GO:0003746">
    <property type="term" value="F:translation elongation factor activity"/>
    <property type="evidence" value="ECO:0007669"/>
    <property type="project" value="UniProtKB-KW"/>
</dbReference>
<evidence type="ECO:0000259" key="10">
    <source>
        <dbReference type="PROSITE" id="PS50893"/>
    </source>
</evidence>
<dbReference type="InterPro" id="IPR011989">
    <property type="entry name" value="ARM-like"/>
</dbReference>
<keyword evidence="4" id="KW-0677">Repeat</keyword>
<feature type="region of interest" description="Disordered" evidence="9">
    <location>
        <begin position="820"/>
        <end position="907"/>
    </location>
</feature>
<comment type="subcellular location">
    <subcellularLocation>
        <location evidence="1">Cytoplasm</location>
    </subcellularLocation>
</comment>
<dbReference type="InterPro" id="IPR034085">
    <property type="entry name" value="TOG"/>
</dbReference>
<dbReference type="SUPFAM" id="SSF48371">
    <property type="entry name" value="ARM repeat"/>
    <property type="match status" value="1"/>
</dbReference>
<dbReference type="PANTHER" id="PTHR19211">
    <property type="entry name" value="ATP-BINDING TRANSPORT PROTEIN-RELATED"/>
    <property type="match status" value="1"/>
</dbReference>
<dbReference type="CDD" id="cd03221">
    <property type="entry name" value="ABCF_EF-3"/>
    <property type="match status" value="1"/>
</dbReference>
<evidence type="ECO:0000256" key="2">
    <source>
        <dbReference type="ARBA" id="ARBA00011054"/>
    </source>
</evidence>
<evidence type="ECO:0000256" key="3">
    <source>
        <dbReference type="ARBA" id="ARBA00022490"/>
    </source>
</evidence>
<dbReference type="Gene3D" id="1.25.10.10">
    <property type="entry name" value="Leucine-rich Repeat Variant"/>
    <property type="match status" value="1"/>
</dbReference>
<dbReference type="InterPro" id="IPR003439">
    <property type="entry name" value="ABC_transporter-like_ATP-bd"/>
</dbReference>
<protein>
    <recommendedName>
        <fullName evidence="7">Elongation factor 3</fullName>
    </recommendedName>
    <alternativeName>
        <fullName evidence="8">Eukaryotic elongation factor 3</fullName>
    </alternativeName>
</protein>
<dbReference type="EMBL" id="GBEZ01017539">
    <property type="protein sequence ID" value="JAC68806.1"/>
    <property type="molecule type" value="Transcribed_RNA"/>
</dbReference>
<dbReference type="PANTHER" id="PTHR19211:SF127">
    <property type="entry name" value="ABC TRANSPORTER DOMAIN-CONTAINING PROTEIN"/>
    <property type="match status" value="1"/>
</dbReference>
<proteinExistence type="inferred from homology"/>
<evidence type="ECO:0000313" key="11">
    <source>
        <dbReference type="EMBL" id="JAC68806.1"/>
    </source>
</evidence>
<dbReference type="Pfam" id="PF24984">
    <property type="entry name" value="HEAT_EF3_GNC1"/>
    <property type="match status" value="1"/>
</dbReference>
<dbReference type="GO" id="GO:0016887">
    <property type="term" value="F:ATP hydrolysis activity"/>
    <property type="evidence" value="ECO:0007669"/>
    <property type="project" value="InterPro"/>
</dbReference>
<accession>A0A061RE76</accession>
<dbReference type="Gene3D" id="2.40.50.990">
    <property type="match status" value="1"/>
</dbReference>
<keyword evidence="6" id="KW-0067">ATP-binding</keyword>
<dbReference type="PROSITE" id="PS50893">
    <property type="entry name" value="ABC_TRANSPORTER_2"/>
    <property type="match status" value="2"/>
</dbReference>
<evidence type="ECO:0000256" key="8">
    <source>
        <dbReference type="ARBA" id="ARBA00050045"/>
    </source>
</evidence>
<name>A0A061RE76_9CHLO</name>
<evidence type="ECO:0000256" key="9">
    <source>
        <dbReference type="SAM" id="MobiDB-lite"/>
    </source>
</evidence>
<dbReference type="InterPro" id="IPR017871">
    <property type="entry name" value="ABC_transporter-like_CS"/>
</dbReference>
<reference evidence="11" key="1">
    <citation type="submission" date="2014-05" db="EMBL/GenBank/DDBJ databases">
        <title>The transcriptome of the halophilic microalga Tetraselmis sp. GSL018 isolated from the Great Salt Lake, Utah.</title>
        <authorList>
            <person name="Jinkerson R.E."/>
            <person name="D'Adamo S."/>
            <person name="Posewitz M.C."/>
        </authorList>
    </citation>
    <scope>NUCLEOTIDE SEQUENCE</scope>
    <source>
        <strain evidence="11">GSL018</strain>
    </source>
</reference>
<gene>
    <name evidence="11" type="primary">EF3</name>
    <name evidence="11" type="ORF">TSPGSL018_7881</name>
</gene>
<feature type="compositionally biased region" description="Basic residues" evidence="9">
    <location>
        <begin position="1"/>
        <end position="12"/>
    </location>
</feature>
<keyword evidence="11" id="KW-0648">Protein biosynthesis</keyword>
<dbReference type="GO" id="GO:0005524">
    <property type="term" value="F:ATP binding"/>
    <property type="evidence" value="ECO:0007669"/>
    <property type="project" value="UniProtKB-KW"/>
</dbReference>
<evidence type="ECO:0000256" key="7">
    <source>
        <dbReference type="ARBA" id="ARBA00050030"/>
    </source>
</evidence>
<evidence type="ECO:0000256" key="6">
    <source>
        <dbReference type="ARBA" id="ARBA00022840"/>
    </source>
</evidence>
<dbReference type="InterPro" id="IPR016024">
    <property type="entry name" value="ARM-type_fold"/>
</dbReference>
<keyword evidence="3" id="KW-0963">Cytoplasm</keyword>
<dbReference type="GO" id="GO:0005737">
    <property type="term" value="C:cytoplasm"/>
    <property type="evidence" value="ECO:0007669"/>
    <property type="project" value="UniProtKB-SubCell"/>
</dbReference>
<keyword evidence="5" id="KW-0547">Nucleotide-binding</keyword>
<dbReference type="SMART" id="SM01349">
    <property type="entry name" value="TOG"/>
    <property type="match status" value="1"/>
</dbReference>
<feature type="domain" description="ABC transporter" evidence="10">
    <location>
        <begin position="618"/>
        <end position="828"/>
    </location>
</feature>
<keyword evidence="11" id="KW-0251">Elongation factor</keyword>
<dbReference type="InterPro" id="IPR050611">
    <property type="entry name" value="ABCF"/>
</dbReference>
<organism evidence="11">
    <name type="scientific">Tetraselmis sp. GSL018</name>
    <dbReference type="NCBI Taxonomy" id="582737"/>
    <lineage>
        <taxon>Eukaryota</taxon>
        <taxon>Viridiplantae</taxon>
        <taxon>Chlorophyta</taxon>
        <taxon>core chlorophytes</taxon>
        <taxon>Chlorodendrophyceae</taxon>
        <taxon>Chlorodendrales</taxon>
        <taxon>Chlorodendraceae</taxon>
        <taxon>Tetraselmis</taxon>
    </lineage>
</organism>
<dbReference type="AlphaFoldDB" id="A0A061RE76"/>
<feature type="compositionally biased region" description="Basic and acidic residues" evidence="9">
    <location>
        <begin position="13"/>
        <end position="22"/>
    </location>
</feature>
<dbReference type="InterPro" id="IPR003593">
    <property type="entry name" value="AAA+_ATPase"/>
</dbReference>
<evidence type="ECO:0000256" key="1">
    <source>
        <dbReference type="ARBA" id="ARBA00004496"/>
    </source>
</evidence>
<dbReference type="InterPro" id="IPR047038">
    <property type="entry name" value="eEF3_chromodomain-like_sf"/>
</dbReference>
<comment type="similarity">
    <text evidence="2">Belongs to the ABC transporter superfamily. ABCF family. EF3 subfamily.</text>
</comment>
<dbReference type="Gene3D" id="3.40.50.300">
    <property type="entry name" value="P-loop containing nucleotide triphosphate hydrolases"/>
    <property type="match status" value="2"/>
</dbReference>
<dbReference type="Pfam" id="PF24987">
    <property type="entry name" value="HEAT_EF3_N"/>
    <property type="match status" value="1"/>
</dbReference>
<dbReference type="SUPFAM" id="SSF52540">
    <property type="entry name" value="P-loop containing nucleoside triphosphate hydrolases"/>
    <property type="match status" value="2"/>
</dbReference>
<dbReference type="SMART" id="SM00382">
    <property type="entry name" value="AAA"/>
    <property type="match status" value="2"/>
</dbReference>
<dbReference type="PROSITE" id="PS00211">
    <property type="entry name" value="ABC_TRANSPORTER_1"/>
    <property type="match status" value="2"/>
</dbReference>
<evidence type="ECO:0000256" key="4">
    <source>
        <dbReference type="ARBA" id="ARBA00022737"/>
    </source>
</evidence>
<dbReference type="InterPro" id="IPR027417">
    <property type="entry name" value="P-loop_NTPase"/>
</dbReference>